<proteinExistence type="predicted"/>
<keyword evidence="2" id="KW-1185">Reference proteome</keyword>
<sequence length="808" mass="91742">PQSLVVVRLSLAPLSSSASLISSPPPCYSYTLSQSHKGMRGRRANKPVVVQRGRSEAQRHGDGAKDTSEDPANGPTLESNTCLLIALMSLWGSSLFTQTDDIMTIKRGSVPFHFLSGGSLELQEGQPSGRIADFLSGCEALAANAGTGFAVAEPQVAMFCGKLNMHVNIQTGRWEPDPSGTKSCVGTKEGVLQYCQEMYPELQITNVVEGNQPIRIENWCKTEKKVCKGHAHIVVPYKCLVGEFVSDVLLVPEKCKFFHNKRMDMCVSHQQWHGVAKEACSKSSMMLHSYGMLLPAALTSSTAPSMCAAPRPAPGRLLHLPCPPRRTTMKRSRWRMRRLTRPTWKKTTSEAPAEEQPTQKEKPLGDDEDEEEDEEEYHYVYEDEEADKEDEYEKKESRKMPESQDEDKTLQEVKAVCTLEAETGPCRASMPRWHFDLSQRKCVRFIYGGCAGNRNNFDSEEYCMAVCKRLTMSPTPQPTDDVDIYFETPADDKEHSRFQRAKEQLEIRHRNRMERVRKEWEEADRQAKNLPKAERQTLIQHFQAMVESLEEEAASEKQQLVETHLARVEAMLNDRRRLALENYLAALQADPPRPHRILQALRRYVRAENKDRQHTIRHYQHVLAVDPEKAAQMKSQTSFSRSRKPTWTSSCRPSPEWQPDVTVSSSEEEESVRSPCPRGNPNRPVQVKSLGSRPEQKVIDESLDVKEVIYSAERVRVMHDDELETYRPLGEDFSFGSTALIGLLVIAVAIATVIMISLVLLRKRQYGTISHGIVEVDPMLTPEERHLSKMQNHGYENPTYKYLEQMQI</sequence>
<dbReference type="EMBL" id="CM043797">
    <property type="protein sequence ID" value="KAI4815587.1"/>
    <property type="molecule type" value="Genomic_DNA"/>
</dbReference>
<reference evidence="1" key="1">
    <citation type="submission" date="2022-05" db="EMBL/GenBank/DDBJ databases">
        <title>Chromosome-level genome of Chaenocephalus aceratus.</title>
        <authorList>
            <person name="Park H."/>
        </authorList>
    </citation>
    <scope>NUCLEOTIDE SEQUENCE</scope>
    <source>
        <strain evidence="1">KU_202001</strain>
    </source>
</reference>
<organism evidence="1 2">
    <name type="scientific">Chaenocephalus aceratus</name>
    <name type="common">Blackfin icefish</name>
    <name type="synonym">Chaenichthys aceratus</name>
    <dbReference type="NCBI Taxonomy" id="36190"/>
    <lineage>
        <taxon>Eukaryota</taxon>
        <taxon>Metazoa</taxon>
        <taxon>Chordata</taxon>
        <taxon>Craniata</taxon>
        <taxon>Vertebrata</taxon>
        <taxon>Euteleostomi</taxon>
        <taxon>Actinopterygii</taxon>
        <taxon>Neopterygii</taxon>
        <taxon>Teleostei</taxon>
        <taxon>Neoteleostei</taxon>
        <taxon>Acanthomorphata</taxon>
        <taxon>Eupercaria</taxon>
        <taxon>Perciformes</taxon>
        <taxon>Notothenioidei</taxon>
        <taxon>Channichthyidae</taxon>
        <taxon>Chaenocephalus</taxon>
    </lineage>
</organism>
<dbReference type="Proteomes" id="UP001057452">
    <property type="component" value="Chromosome 13"/>
</dbReference>
<feature type="non-terminal residue" evidence="1">
    <location>
        <position position="1"/>
    </location>
</feature>
<evidence type="ECO:0000313" key="1">
    <source>
        <dbReference type="EMBL" id="KAI4815587.1"/>
    </source>
</evidence>
<protein>
    <submittedName>
        <fullName evidence="1">Uncharacterized protein</fullName>
    </submittedName>
</protein>
<accession>A0ACB9WPZ9</accession>
<name>A0ACB9WPZ9_CHAAC</name>
<comment type="caution">
    <text evidence="1">The sequence shown here is derived from an EMBL/GenBank/DDBJ whole genome shotgun (WGS) entry which is preliminary data.</text>
</comment>
<evidence type="ECO:0000313" key="2">
    <source>
        <dbReference type="Proteomes" id="UP001057452"/>
    </source>
</evidence>
<gene>
    <name evidence="1" type="ORF">KUCAC02_005728</name>
</gene>